<evidence type="ECO:0000256" key="4">
    <source>
        <dbReference type="ARBA" id="ARBA00022989"/>
    </source>
</evidence>
<dbReference type="GO" id="GO:0043005">
    <property type="term" value="C:neuron projection"/>
    <property type="evidence" value="ECO:0007669"/>
    <property type="project" value="TreeGrafter"/>
</dbReference>
<dbReference type="SUPFAM" id="SSF81321">
    <property type="entry name" value="Family A G protein-coupled receptor-like"/>
    <property type="match status" value="2"/>
</dbReference>
<keyword evidence="9" id="KW-0807">Transducer</keyword>
<dbReference type="PROSITE" id="PS50262">
    <property type="entry name" value="G_PROTEIN_RECEP_F1_2"/>
    <property type="match status" value="1"/>
</dbReference>
<keyword evidence="2" id="KW-1003">Cell membrane</keyword>
<dbReference type="PRINTS" id="PR01783">
    <property type="entry name" value="MCHRECEPTOR"/>
</dbReference>
<dbReference type="PRINTS" id="PR00237">
    <property type="entry name" value="GPCRRHODOPSN"/>
</dbReference>
<evidence type="ECO:0000256" key="9">
    <source>
        <dbReference type="ARBA" id="ARBA00023224"/>
    </source>
</evidence>
<dbReference type="Proteomes" id="UP001274896">
    <property type="component" value="Unassembled WGS sequence"/>
</dbReference>
<dbReference type="InterPro" id="IPR008361">
    <property type="entry name" value="MCH_rcpt"/>
</dbReference>
<keyword evidence="3 10" id="KW-0812">Transmembrane</keyword>
<keyword evidence="4 10" id="KW-1133">Transmembrane helix</keyword>
<dbReference type="InterPro" id="IPR017452">
    <property type="entry name" value="GPCR_Rhodpsn_7TM"/>
</dbReference>
<evidence type="ECO:0000256" key="3">
    <source>
        <dbReference type="ARBA" id="ARBA00022692"/>
    </source>
</evidence>
<comment type="caution">
    <text evidence="12">The sequence shown here is derived from an EMBL/GenBank/DDBJ whole genome shotgun (WGS) entry which is preliminary data.</text>
</comment>
<feature type="transmembrane region" description="Helical" evidence="10">
    <location>
        <begin position="377"/>
        <end position="397"/>
    </location>
</feature>
<dbReference type="GO" id="GO:0004930">
    <property type="term" value="F:G protein-coupled receptor activity"/>
    <property type="evidence" value="ECO:0007669"/>
    <property type="project" value="UniProtKB-KW"/>
</dbReference>
<dbReference type="Pfam" id="PF00001">
    <property type="entry name" value="7tm_1"/>
    <property type="match status" value="2"/>
</dbReference>
<feature type="transmembrane region" description="Helical" evidence="10">
    <location>
        <begin position="335"/>
        <end position="356"/>
    </location>
</feature>
<dbReference type="EMBL" id="JAUCMX010000013">
    <property type="protein sequence ID" value="KAK3526062.1"/>
    <property type="molecule type" value="Genomic_DNA"/>
</dbReference>
<name>A0AAE0UZD0_9TELE</name>
<dbReference type="Gene3D" id="1.20.1070.10">
    <property type="entry name" value="Rhodopsin 7-helix transmembrane proteins"/>
    <property type="match status" value="2"/>
</dbReference>
<dbReference type="GO" id="GO:0007218">
    <property type="term" value="P:neuropeptide signaling pathway"/>
    <property type="evidence" value="ECO:0007669"/>
    <property type="project" value="TreeGrafter"/>
</dbReference>
<comment type="subcellular location">
    <subcellularLocation>
        <location evidence="1">Cell membrane</location>
        <topology evidence="1">Multi-pass membrane protein</topology>
    </subcellularLocation>
</comment>
<evidence type="ECO:0000256" key="6">
    <source>
        <dbReference type="ARBA" id="ARBA00023136"/>
    </source>
</evidence>
<evidence type="ECO:0000256" key="2">
    <source>
        <dbReference type="ARBA" id="ARBA00022475"/>
    </source>
</evidence>
<keyword evidence="6 10" id="KW-0472">Membrane</keyword>
<gene>
    <name evidence="12" type="ORF">QTP70_014668</name>
</gene>
<dbReference type="GO" id="GO:0005886">
    <property type="term" value="C:plasma membrane"/>
    <property type="evidence" value="ECO:0007669"/>
    <property type="project" value="UniProtKB-SubCell"/>
</dbReference>
<keyword evidence="7" id="KW-0675">Receptor</keyword>
<accession>A0AAE0UZD0</accession>
<feature type="transmembrane region" description="Helical" evidence="10">
    <location>
        <begin position="283"/>
        <end position="304"/>
    </location>
</feature>
<keyword evidence="8" id="KW-0325">Glycoprotein</keyword>
<evidence type="ECO:0000313" key="13">
    <source>
        <dbReference type="Proteomes" id="UP001274896"/>
    </source>
</evidence>
<evidence type="ECO:0000256" key="5">
    <source>
        <dbReference type="ARBA" id="ARBA00023040"/>
    </source>
</evidence>
<feature type="transmembrane region" description="Helical" evidence="10">
    <location>
        <begin position="118"/>
        <end position="138"/>
    </location>
</feature>
<reference evidence="12" key="1">
    <citation type="submission" date="2023-06" db="EMBL/GenBank/DDBJ databases">
        <title>Male Hemibagrus guttatus genome.</title>
        <authorList>
            <person name="Bian C."/>
        </authorList>
    </citation>
    <scope>NUCLEOTIDE SEQUENCE</scope>
    <source>
        <strain evidence="12">Male_cb2023</strain>
        <tissue evidence="12">Muscle</tissue>
    </source>
</reference>
<feature type="domain" description="G-protein coupled receptors family 1 profile" evidence="11">
    <location>
        <begin position="51"/>
        <end position="430"/>
    </location>
</feature>
<dbReference type="InterPro" id="IPR000276">
    <property type="entry name" value="GPCR_Rhodpsn"/>
</dbReference>
<dbReference type="PANTHER" id="PTHR24229:SF85">
    <property type="entry name" value="MELANIN-CONCENTRATING HORMONE RECEPTOR 2"/>
    <property type="match status" value="1"/>
</dbReference>
<dbReference type="AlphaFoldDB" id="A0AAE0UZD0"/>
<dbReference type="PANTHER" id="PTHR24229">
    <property type="entry name" value="NEUROPEPTIDES RECEPTOR"/>
    <property type="match status" value="1"/>
</dbReference>
<protein>
    <recommendedName>
        <fullName evidence="11">G-protein coupled receptors family 1 profile domain-containing protein</fullName>
    </recommendedName>
</protein>
<proteinExistence type="predicted"/>
<sequence>MNDSAASCDSGELSNGSLPCANFSVPDYDAASFTHVFPAVYGILCSVGVLANALVIYAVATCKKKLVSDVYVLNLAVADLLFLLIMPFNIHQLVWERQWVFGAFMCKAVVVMDVSNQFTTVGIVTVLCIDRVAIHFVFKNVGLADSHYTMVRRHRRAHGFGFAGQRLLRRSLRRCLESAGLLRFVATELSRFLSDVLDNLPVLAEASPQLSGPDDEPRDVVYLCSPTSTLVPFLNSKLAHHLLITCVPLTKMSIKIRSYHHPSHPYIAIVHPMSENRTIQWTIIINILVWLGSFLLTIPVMIYAKVISKKHSSVCMIYLDGPQDMYWYTLYQSTLGFLVPLIIISTFYSLTLYHVFQSMRRVKRKQSLWAKRATKMVLMVIALFLLCWTPYHVIQMINLGIQEPTAAFVYAYNISICLSYSHSCINPLMLLIFAQNYRERLCRHRETRSNMSKNTVKTEGCSSVSPDTAHRLTII</sequence>
<evidence type="ECO:0000256" key="10">
    <source>
        <dbReference type="SAM" id="Phobius"/>
    </source>
</evidence>
<evidence type="ECO:0000259" key="11">
    <source>
        <dbReference type="PROSITE" id="PS50262"/>
    </source>
</evidence>
<feature type="transmembrane region" description="Helical" evidence="10">
    <location>
        <begin position="39"/>
        <end position="59"/>
    </location>
</feature>
<organism evidence="12 13">
    <name type="scientific">Hemibagrus guttatus</name>
    <dbReference type="NCBI Taxonomy" id="175788"/>
    <lineage>
        <taxon>Eukaryota</taxon>
        <taxon>Metazoa</taxon>
        <taxon>Chordata</taxon>
        <taxon>Craniata</taxon>
        <taxon>Vertebrata</taxon>
        <taxon>Euteleostomi</taxon>
        <taxon>Actinopterygii</taxon>
        <taxon>Neopterygii</taxon>
        <taxon>Teleostei</taxon>
        <taxon>Ostariophysi</taxon>
        <taxon>Siluriformes</taxon>
        <taxon>Bagridae</taxon>
        <taxon>Hemibagrus</taxon>
    </lineage>
</organism>
<evidence type="ECO:0000256" key="7">
    <source>
        <dbReference type="ARBA" id="ARBA00023170"/>
    </source>
</evidence>
<keyword evidence="13" id="KW-1185">Reference proteome</keyword>
<dbReference type="GO" id="GO:0042923">
    <property type="term" value="F:neuropeptide binding"/>
    <property type="evidence" value="ECO:0007669"/>
    <property type="project" value="TreeGrafter"/>
</dbReference>
<evidence type="ECO:0000313" key="12">
    <source>
        <dbReference type="EMBL" id="KAK3526062.1"/>
    </source>
</evidence>
<evidence type="ECO:0000256" key="8">
    <source>
        <dbReference type="ARBA" id="ARBA00023180"/>
    </source>
</evidence>
<feature type="transmembrane region" description="Helical" evidence="10">
    <location>
        <begin position="71"/>
        <end position="90"/>
    </location>
</feature>
<feature type="transmembrane region" description="Helical" evidence="10">
    <location>
        <begin position="409"/>
        <end position="434"/>
    </location>
</feature>
<evidence type="ECO:0000256" key="1">
    <source>
        <dbReference type="ARBA" id="ARBA00004651"/>
    </source>
</evidence>
<keyword evidence="5" id="KW-0297">G-protein coupled receptor</keyword>